<keyword evidence="7" id="KW-0811">Translocation</keyword>
<evidence type="ECO:0000256" key="9">
    <source>
        <dbReference type="SAM" id="MobiDB-lite"/>
    </source>
</evidence>
<evidence type="ECO:0000313" key="10">
    <source>
        <dbReference type="EMBL" id="AZL57956.1"/>
    </source>
</evidence>
<keyword evidence="6" id="KW-1133">Transmembrane helix</keyword>
<organism evidence="10 11">
    <name type="scientific">Tabrizicola piscis</name>
    <dbReference type="NCBI Taxonomy" id="2494374"/>
    <lineage>
        <taxon>Bacteria</taxon>
        <taxon>Pseudomonadati</taxon>
        <taxon>Pseudomonadota</taxon>
        <taxon>Alphaproteobacteria</taxon>
        <taxon>Rhodobacterales</taxon>
        <taxon>Paracoccaceae</taxon>
        <taxon>Tabrizicola</taxon>
    </lineage>
</organism>
<dbReference type="NCBIfam" id="TIGR01410">
    <property type="entry name" value="tatB"/>
    <property type="match status" value="1"/>
</dbReference>
<dbReference type="GO" id="GO:0016020">
    <property type="term" value="C:membrane"/>
    <property type="evidence" value="ECO:0007669"/>
    <property type="project" value="UniProtKB-SubCell"/>
</dbReference>
<evidence type="ECO:0000256" key="6">
    <source>
        <dbReference type="ARBA" id="ARBA00022989"/>
    </source>
</evidence>
<evidence type="ECO:0000256" key="3">
    <source>
        <dbReference type="ARBA" id="ARBA00022475"/>
    </source>
</evidence>
<dbReference type="InterPro" id="IPR018448">
    <property type="entry name" value="TatB"/>
</dbReference>
<dbReference type="OrthoDB" id="7206969at2"/>
<keyword evidence="3" id="KW-1003">Cell membrane</keyword>
<evidence type="ECO:0000256" key="7">
    <source>
        <dbReference type="ARBA" id="ARBA00023010"/>
    </source>
</evidence>
<gene>
    <name evidence="10" type="primary">tatB</name>
    <name evidence="10" type="ORF">EI545_03350</name>
</gene>
<evidence type="ECO:0000256" key="2">
    <source>
        <dbReference type="ARBA" id="ARBA00022448"/>
    </source>
</evidence>
<keyword evidence="8" id="KW-0472">Membrane</keyword>
<protein>
    <submittedName>
        <fullName evidence="10">Twin-arginine translocase subunit TatB</fullName>
    </submittedName>
</protein>
<dbReference type="RefSeq" id="WP_125324157.1">
    <property type="nucleotide sequence ID" value="NZ_CP034328.1"/>
</dbReference>
<keyword evidence="11" id="KW-1185">Reference proteome</keyword>
<dbReference type="GO" id="GO:0008320">
    <property type="term" value="F:protein transmembrane transporter activity"/>
    <property type="evidence" value="ECO:0007669"/>
    <property type="project" value="InterPro"/>
</dbReference>
<comment type="subcellular location">
    <subcellularLocation>
        <location evidence="1">Membrane</location>
        <topology evidence="1">Single-pass membrane protein</topology>
    </subcellularLocation>
</comment>
<evidence type="ECO:0000256" key="4">
    <source>
        <dbReference type="ARBA" id="ARBA00022692"/>
    </source>
</evidence>
<keyword evidence="5" id="KW-0653">Protein transport</keyword>
<dbReference type="GO" id="GO:0043953">
    <property type="term" value="P:protein transport by the Tat complex"/>
    <property type="evidence" value="ECO:0007669"/>
    <property type="project" value="InterPro"/>
</dbReference>
<proteinExistence type="predicted"/>
<feature type="compositionally biased region" description="Low complexity" evidence="9">
    <location>
        <begin position="158"/>
        <end position="183"/>
    </location>
</feature>
<dbReference type="EMBL" id="CP034328">
    <property type="protein sequence ID" value="AZL57956.1"/>
    <property type="molecule type" value="Genomic_DNA"/>
</dbReference>
<dbReference type="Proteomes" id="UP000282002">
    <property type="component" value="Chromosome"/>
</dbReference>
<dbReference type="KEGG" id="taw:EI545_03350"/>
<evidence type="ECO:0000313" key="11">
    <source>
        <dbReference type="Proteomes" id="UP000282002"/>
    </source>
</evidence>
<dbReference type="PANTHER" id="PTHR33162">
    <property type="entry name" value="SEC-INDEPENDENT PROTEIN TRANSLOCASE PROTEIN TATA, CHLOROPLASTIC"/>
    <property type="match status" value="1"/>
</dbReference>
<keyword evidence="2" id="KW-0813">Transport</keyword>
<dbReference type="InterPro" id="IPR003369">
    <property type="entry name" value="TatA/B/E"/>
</dbReference>
<accession>A0A3S8U2Y0</accession>
<sequence length="200" mass="20571">MDLSWSELLVVGIVALIFIGPKDLPGMFRELGRFMAKVRAMGRDFSRAMDQAAKESGVKDVANDLRKVTNPKAMGLDAMRNAADKFEKWDPMKPGASAAPKPAAPLTPPPMPPMPTAAPAVTPAATPVGPATAALAEKVAAKRAASAETVAKLREAKAAPAKAPVAAKPVAEPAPTAEAPAPKRGGRVRKKPAAGAGEDA</sequence>
<name>A0A3S8U2Y0_9RHOB</name>
<dbReference type="PANTHER" id="PTHR33162:SF1">
    <property type="entry name" value="SEC-INDEPENDENT PROTEIN TRANSLOCASE PROTEIN TATA, CHLOROPLASTIC"/>
    <property type="match status" value="1"/>
</dbReference>
<evidence type="ECO:0000256" key="8">
    <source>
        <dbReference type="ARBA" id="ARBA00023136"/>
    </source>
</evidence>
<dbReference type="AlphaFoldDB" id="A0A3S8U2Y0"/>
<evidence type="ECO:0000256" key="5">
    <source>
        <dbReference type="ARBA" id="ARBA00022927"/>
    </source>
</evidence>
<feature type="region of interest" description="Disordered" evidence="9">
    <location>
        <begin position="155"/>
        <end position="200"/>
    </location>
</feature>
<evidence type="ECO:0000256" key="1">
    <source>
        <dbReference type="ARBA" id="ARBA00004167"/>
    </source>
</evidence>
<dbReference type="Gene3D" id="1.20.5.3310">
    <property type="match status" value="1"/>
</dbReference>
<reference evidence="10 11" key="1">
    <citation type="submission" date="2018-12" db="EMBL/GenBank/DDBJ databases">
        <title>Complete genome sequencing of Tabrizicola sp. K13M18.</title>
        <authorList>
            <person name="Bae J.-W."/>
        </authorList>
    </citation>
    <scope>NUCLEOTIDE SEQUENCE [LARGE SCALE GENOMIC DNA]</scope>
    <source>
        <strain evidence="10 11">K13M18</strain>
    </source>
</reference>
<dbReference type="Pfam" id="PF02416">
    <property type="entry name" value="TatA_B_E"/>
    <property type="match status" value="1"/>
</dbReference>
<keyword evidence="4" id="KW-0812">Transmembrane</keyword>